<evidence type="ECO:0000256" key="9">
    <source>
        <dbReference type="ARBA" id="ARBA00030617"/>
    </source>
</evidence>
<keyword evidence="6" id="KW-0271">Exosome</keyword>
<evidence type="ECO:0000256" key="2">
    <source>
        <dbReference type="ARBA" id="ARBA00004604"/>
    </source>
</evidence>
<dbReference type="InterPro" id="IPR001247">
    <property type="entry name" value="ExoRNase_PH_dom1"/>
</dbReference>
<feature type="domain" description="Exoribonuclease phosphorolytic" evidence="11">
    <location>
        <begin position="49"/>
        <end position="260"/>
    </location>
</feature>
<feature type="compositionally biased region" description="Acidic residues" evidence="10">
    <location>
        <begin position="119"/>
        <end position="130"/>
    </location>
</feature>
<evidence type="ECO:0000313" key="12">
    <source>
        <dbReference type="EMBL" id="KAJ9666770.1"/>
    </source>
</evidence>
<evidence type="ECO:0000256" key="4">
    <source>
        <dbReference type="ARBA" id="ARBA00022490"/>
    </source>
</evidence>
<proteinExistence type="inferred from homology"/>
<keyword evidence="5" id="KW-0698">rRNA processing</keyword>
<dbReference type="Pfam" id="PF01138">
    <property type="entry name" value="RNase_PH"/>
    <property type="match status" value="1"/>
</dbReference>
<protein>
    <recommendedName>
        <fullName evidence="9">Ribosomal RNA-processing protein 43</fullName>
    </recommendedName>
</protein>
<evidence type="ECO:0000256" key="3">
    <source>
        <dbReference type="ARBA" id="ARBA00006678"/>
    </source>
</evidence>
<comment type="subcellular location">
    <subcellularLocation>
        <location evidence="1">Cytoplasm</location>
    </subcellularLocation>
    <subcellularLocation>
        <location evidence="2">Nucleus</location>
        <location evidence="2">Nucleolus</location>
    </subcellularLocation>
</comment>
<evidence type="ECO:0000256" key="8">
    <source>
        <dbReference type="ARBA" id="ARBA00023242"/>
    </source>
</evidence>
<dbReference type="EMBL" id="JAPDRL010000017">
    <property type="protein sequence ID" value="KAJ9666770.1"/>
    <property type="molecule type" value="Genomic_DNA"/>
</dbReference>
<feature type="region of interest" description="Disordered" evidence="10">
    <location>
        <begin position="87"/>
        <end position="130"/>
    </location>
</feature>
<accession>A0ABQ9NWM7</accession>
<dbReference type="InterPro" id="IPR027408">
    <property type="entry name" value="PNPase/RNase_PH_dom_sf"/>
</dbReference>
<dbReference type="PANTHER" id="PTHR11097:SF9">
    <property type="entry name" value="EXOSOME COMPLEX COMPONENT RRP43"/>
    <property type="match status" value="1"/>
</dbReference>
<evidence type="ECO:0000313" key="13">
    <source>
        <dbReference type="Proteomes" id="UP001172684"/>
    </source>
</evidence>
<comment type="similarity">
    <text evidence="3">Belongs to the RNase PH family.</text>
</comment>
<reference evidence="12" key="1">
    <citation type="submission" date="2022-10" db="EMBL/GenBank/DDBJ databases">
        <title>Culturing micro-colonial fungi from biological soil crusts in the Mojave desert and describing Neophaeococcomyces mojavensis, and introducing the new genera and species Taxawa tesnikishii.</title>
        <authorList>
            <person name="Kurbessoian T."/>
            <person name="Stajich J.E."/>
        </authorList>
    </citation>
    <scope>NUCLEOTIDE SEQUENCE</scope>
    <source>
        <strain evidence="12">TK_1</strain>
    </source>
</reference>
<evidence type="ECO:0000256" key="10">
    <source>
        <dbReference type="SAM" id="MobiDB-lite"/>
    </source>
</evidence>
<keyword evidence="13" id="KW-1185">Reference proteome</keyword>
<keyword evidence="7" id="KW-0694">RNA-binding</keyword>
<comment type="caution">
    <text evidence="12">The sequence shown here is derived from an EMBL/GenBank/DDBJ whole genome shotgun (WGS) entry which is preliminary data.</text>
</comment>
<dbReference type="PANTHER" id="PTHR11097">
    <property type="entry name" value="EXOSOME COMPLEX EXONUCLEASE RIBOSOMAL RNA PROCESSING PROTEIN"/>
    <property type="match status" value="1"/>
</dbReference>
<feature type="region of interest" description="Disordered" evidence="10">
    <location>
        <begin position="29"/>
        <end position="62"/>
    </location>
</feature>
<evidence type="ECO:0000259" key="11">
    <source>
        <dbReference type="Pfam" id="PF01138"/>
    </source>
</evidence>
<evidence type="ECO:0000256" key="6">
    <source>
        <dbReference type="ARBA" id="ARBA00022835"/>
    </source>
</evidence>
<dbReference type="InterPro" id="IPR050590">
    <property type="entry name" value="Exosome_comp_Rrp42_subfam"/>
</dbReference>
<sequence length="388" mass="41665">MTTPPNPTPLSFPAPIFAVLQPSSFLRAHLAPDSSSQPSLRANGRRPSEFRKPHINTGSLTHSHGSAVVRIGDTAVVAGVRGEILLADDIPNPPEREKREFDANSTEQAPPGSTSDSDRDNDEEGDAEADADSLAHLQLLVPNLELSTGCHPSHLPGSPPSTLAQSLTQRILSLLHSTRLVPLHSLRILRPKVRSPDLDDEGDEMLDPDAVADADGEAKKWEVVAYWTLYIDILFISLDGAAFDAAWGAVVAALGDTRLPQAWWDADRECVLCAEDVAQARGLGLRGLPVAATVGVFAPGKRGLVGAAKGDGNGEESWVLVDLDAFEEGLCREVVTVVVDCSGGGRGKIRRVEKNGGVAVGMARMREIVRSAEERWRDWSEVLGQLQR</sequence>
<feature type="compositionally biased region" description="Polar residues" evidence="10">
    <location>
        <begin position="103"/>
        <end position="115"/>
    </location>
</feature>
<name>A0ABQ9NWM7_9PEZI</name>
<dbReference type="SUPFAM" id="SSF54211">
    <property type="entry name" value="Ribosomal protein S5 domain 2-like"/>
    <property type="match status" value="1"/>
</dbReference>
<dbReference type="Gene3D" id="3.30.230.70">
    <property type="entry name" value="GHMP Kinase, N-terminal domain"/>
    <property type="match status" value="1"/>
</dbReference>
<keyword evidence="8" id="KW-0539">Nucleus</keyword>
<dbReference type="Proteomes" id="UP001172684">
    <property type="component" value="Unassembled WGS sequence"/>
</dbReference>
<dbReference type="InterPro" id="IPR036345">
    <property type="entry name" value="ExoRNase_PH_dom2_sf"/>
</dbReference>
<organism evidence="12 13">
    <name type="scientific">Coniosporium apollinis</name>
    <dbReference type="NCBI Taxonomy" id="61459"/>
    <lineage>
        <taxon>Eukaryota</taxon>
        <taxon>Fungi</taxon>
        <taxon>Dikarya</taxon>
        <taxon>Ascomycota</taxon>
        <taxon>Pezizomycotina</taxon>
        <taxon>Dothideomycetes</taxon>
        <taxon>Dothideomycetes incertae sedis</taxon>
        <taxon>Coniosporium</taxon>
    </lineage>
</organism>
<dbReference type="InterPro" id="IPR020568">
    <property type="entry name" value="Ribosomal_Su5_D2-typ_SF"/>
</dbReference>
<gene>
    <name evidence="12" type="ORF">H2201_003174</name>
</gene>
<evidence type="ECO:0000256" key="7">
    <source>
        <dbReference type="ARBA" id="ARBA00022884"/>
    </source>
</evidence>
<dbReference type="SUPFAM" id="SSF55666">
    <property type="entry name" value="Ribonuclease PH domain 2-like"/>
    <property type="match status" value="1"/>
</dbReference>
<keyword evidence="4" id="KW-0963">Cytoplasm</keyword>
<evidence type="ECO:0000256" key="1">
    <source>
        <dbReference type="ARBA" id="ARBA00004496"/>
    </source>
</evidence>
<evidence type="ECO:0000256" key="5">
    <source>
        <dbReference type="ARBA" id="ARBA00022552"/>
    </source>
</evidence>